<dbReference type="EMBL" id="JASCZI010243184">
    <property type="protein sequence ID" value="MED6212833.1"/>
    <property type="molecule type" value="Genomic_DNA"/>
</dbReference>
<protein>
    <submittedName>
        <fullName evidence="1">Uncharacterized protein</fullName>
    </submittedName>
</protein>
<sequence>MRTLRWRRQLQLRLVVRTLLGRRLHRGYEIKIYESWRQRAAKRLQELFHEIRKKGVGWLSFGARKTSRGCIGPTRRTEPPRPVDR</sequence>
<accession>A0ABU6YUS6</accession>
<evidence type="ECO:0000313" key="2">
    <source>
        <dbReference type="Proteomes" id="UP001341840"/>
    </source>
</evidence>
<comment type="caution">
    <text evidence="1">The sequence shown here is derived from an EMBL/GenBank/DDBJ whole genome shotgun (WGS) entry which is preliminary data.</text>
</comment>
<gene>
    <name evidence="1" type="ORF">PIB30_087256</name>
</gene>
<name>A0ABU6YUS6_9FABA</name>
<evidence type="ECO:0000313" key="1">
    <source>
        <dbReference type="EMBL" id="MED6212833.1"/>
    </source>
</evidence>
<dbReference type="Proteomes" id="UP001341840">
    <property type="component" value="Unassembled WGS sequence"/>
</dbReference>
<keyword evidence="2" id="KW-1185">Reference proteome</keyword>
<proteinExistence type="predicted"/>
<reference evidence="1 2" key="1">
    <citation type="journal article" date="2023" name="Plants (Basel)">
        <title>Bridging the Gap: Combining Genomics and Transcriptomics Approaches to Understand Stylosanthes scabra, an Orphan Legume from the Brazilian Caatinga.</title>
        <authorList>
            <person name="Ferreira-Neto J.R.C."/>
            <person name="da Silva M.D."/>
            <person name="Binneck E."/>
            <person name="de Melo N.F."/>
            <person name="da Silva R.H."/>
            <person name="de Melo A.L.T.M."/>
            <person name="Pandolfi V."/>
            <person name="Bustamante F.O."/>
            <person name="Brasileiro-Vidal A.C."/>
            <person name="Benko-Iseppon A.M."/>
        </authorList>
    </citation>
    <scope>NUCLEOTIDE SEQUENCE [LARGE SCALE GENOMIC DNA]</scope>
    <source>
        <tissue evidence="1">Leaves</tissue>
    </source>
</reference>
<organism evidence="1 2">
    <name type="scientific">Stylosanthes scabra</name>
    <dbReference type="NCBI Taxonomy" id="79078"/>
    <lineage>
        <taxon>Eukaryota</taxon>
        <taxon>Viridiplantae</taxon>
        <taxon>Streptophyta</taxon>
        <taxon>Embryophyta</taxon>
        <taxon>Tracheophyta</taxon>
        <taxon>Spermatophyta</taxon>
        <taxon>Magnoliopsida</taxon>
        <taxon>eudicotyledons</taxon>
        <taxon>Gunneridae</taxon>
        <taxon>Pentapetalae</taxon>
        <taxon>rosids</taxon>
        <taxon>fabids</taxon>
        <taxon>Fabales</taxon>
        <taxon>Fabaceae</taxon>
        <taxon>Papilionoideae</taxon>
        <taxon>50 kb inversion clade</taxon>
        <taxon>dalbergioids sensu lato</taxon>
        <taxon>Dalbergieae</taxon>
        <taxon>Pterocarpus clade</taxon>
        <taxon>Stylosanthes</taxon>
    </lineage>
</organism>